<keyword evidence="6 12" id="KW-0819">tRNA processing</keyword>
<keyword evidence="17" id="KW-1185">Reference proteome</keyword>
<keyword evidence="8" id="KW-0694">RNA-binding</keyword>
<protein>
    <recommendedName>
        <fullName evidence="12">tRNA-dihydrouridine synthase</fullName>
        <ecNumber evidence="12">1.3.1.-</ecNumber>
    </recommendedName>
</protein>
<dbReference type="InterPro" id="IPR001269">
    <property type="entry name" value="DUS_fam"/>
</dbReference>
<comment type="catalytic activity">
    <reaction evidence="10">
        <text>a 5,6-dihydrouridine in tRNA + NADP(+) = a uridine in tRNA + NADPH + H(+)</text>
        <dbReference type="Rhea" id="RHEA:23624"/>
        <dbReference type="Rhea" id="RHEA-COMP:13339"/>
        <dbReference type="Rhea" id="RHEA-COMP:13887"/>
        <dbReference type="ChEBI" id="CHEBI:15378"/>
        <dbReference type="ChEBI" id="CHEBI:57783"/>
        <dbReference type="ChEBI" id="CHEBI:58349"/>
        <dbReference type="ChEBI" id="CHEBI:65315"/>
        <dbReference type="ChEBI" id="CHEBI:74443"/>
    </reaction>
</comment>
<evidence type="ECO:0000256" key="12">
    <source>
        <dbReference type="PIRNR" id="PIRNR006621"/>
    </source>
</evidence>
<evidence type="ECO:0000256" key="13">
    <source>
        <dbReference type="PIRSR" id="PIRSR006621-1"/>
    </source>
</evidence>
<feature type="binding site" evidence="14">
    <location>
        <begin position="246"/>
        <end position="247"/>
    </location>
    <ligand>
        <name>FMN</name>
        <dbReference type="ChEBI" id="CHEBI:58210"/>
    </ligand>
</feature>
<comment type="similarity">
    <text evidence="12">Belongs to the dus family.</text>
</comment>
<comment type="cofactor">
    <cofactor evidence="1 12 14">
        <name>FMN</name>
        <dbReference type="ChEBI" id="CHEBI:58210"/>
    </cofactor>
</comment>
<dbReference type="AlphaFoldDB" id="A0A4V1AIL6"/>
<evidence type="ECO:0000256" key="3">
    <source>
        <dbReference type="ARBA" id="ARBA00022555"/>
    </source>
</evidence>
<keyword evidence="3" id="KW-0820">tRNA-binding</keyword>
<dbReference type="EMBL" id="CP037940">
    <property type="protein sequence ID" value="QBO35935.1"/>
    <property type="molecule type" value="Genomic_DNA"/>
</dbReference>
<dbReference type="RefSeq" id="WP_133363014.1">
    <property type="nucleotide sequence ID" value="NZ_CP037940.1"/>
</dbReference>
<dbReference type="InterPro" id="IPR024036">
    <property type="entry name" value="tRNA-dHydroUridine_Synthase_C"/>
</dbReference>
<evidence type="ECO:0000256" key="6">
    <source>
        <dbReference type="ARBA" id="ARBA00022694"/>
    </source>
</evidence>
<dbReference type="GO" id="GO:0017150">
    <property type="term" value="F:tRNA dihydrouridine synthase activity"/>
    <property type="evidence" value="ECO:0007669"/>
    <property type="project" value="InterPro"/>
</dbReference>
<comment type="function">
    <text evidence="2 12">Catalyzes the synthesis of 5,6-dihydrouridine (D), a modified base found in the D-loop of most tRNAs, via the reduction of the C5-C6 double bond in target uridines.</text>
</comment>
<evidence type="ECO:0000256" key="1">
    <source>
        <dbReference type="ARBA" id="ARBA00001917"/>
    </source>
</evidence>
<dbReference type="InterPro" id="IPR013785">
    <property type="entry name" value="Aldolase_TIM"/>
</dbReference>
<dbReference type="EC" id="1.3.1.-" evidence="12"/>
<evidence type="ECO:0000256" key="7">
    <source>
        <dbReference type="ARBA" id="ARBA00022857"/>
    </source>
</evidence>
<evidence type="ECO:0000256" key="9">
    <source>
        <dbReference type="ARBA" id="ARBA00023002"/>
    </source>
</evidence>
<dbReference type="Pfam" id="PF01207">
    <property type="entry name" value="Dus"/>
    <property type="match status" value="1"/>
</dbReference>
<dbReference type="SUPFAM" id="SSF51395">
    <property type="entry name" value="FMN-linked oxidoreductases"/>
    <property type="match status" value="1"/>
</dbReference>
<keyword evidence="14" id="KW-0547">Nucleotide-binding</keyword>
<evidence type="ECO:0000313" key="16">
    <source>
        <dbReference type="EMBL" id="QBO35935.1"/>
    </source>
</evidence>
<reference evidence="17" key="1">
    <citation type="submission" date="2019-03" db="EMBL/GenBank/DDBJ databases">
        <title>Weissella sp. 26KH-42 Genome sequencing.</title>
        <authorList>
            <person name="Heo J."/>
            <person name="Kim S.-J."/>
            <person name="Kim J.-S."/>
            <person name="Hong S.-B."/>
            <person name="Kwon S.-W."/>
        </authorList>
    </citation>
    <scope>NUCLEOTIDE SEQUENCE [LARGE SCALE GENOMIC DNA]</scope>
    <source>
        <strain evidence="17">26KH-42</strain>
    </source>
</reference>
<dbReference type="GO" id="GO:0050660">
    <property type="term" value="F:flavin adenine dinucleotide binding"/>
    <property type="evidence" value="ECO:0007669"/>
    <property type="project" value="InterPro"/>
</dbReference>
<feature type="binding site" evidence="14">
    <location>
        <position position="185"/>
    </location>
    <ligand>
        <name>FMN</name>
        <dbReference type="ChEBI" id="CHEBI:58210"/>
    </ligand>
</feature>
<evidence type="ECO:0000256" key="8">
    <source>
        <dbReference type="ARBA" id="ARBA00022884"/>
    </source>
</evidence>
<dbReference type="Proteomes" id="UP000292886">
    <property type="component" value="Chromosome"/>
</dbReference>
<dbReference type="PIRSF" id="PIRSF006621">
    <property type="entry name" value="Dus"/>
    <property type="match status" value="1"/>
</dbReference>
<sequence>MTEKTNDFWDNVVCNVTNADGSKRPFLSLAPMEAVTDTVFRQVVAKAAAPDVFYTEFTHAKSVTHPKGKFSVQGRLYVDPAEASPVAQLWGDNPVDFEATVQEVKRMGYQAIDLNMGCPDATVIKNGGGSDLIRHFDRAAGIIAAAKESGLPVSVKTRIGFDKKDEMYDWLPFILQQNVRVLTVHLRTRNEMSKVPAHYDLIDEILKMRDEIAPDTLIQFNGDINSAVDAMALAEAHPGIDGLMIGRGVFANPFAFEMDPQEHTLSETFDLLRYQLDLFDDFVARFGSRRFVALKRFFKIYVRGLRGASEVRQRLMDAKTTDEVRAIIDEVEAVQGNAVLDPELQTLAN</sequence>
<proteinExistence type="inferred from homology"/>
<evidence type="ECO:0000259" key="15">
    <source>
        <dbReference type="Pfam" id="PF01207"/>
    </source>
</evidence>
<feature type="domain" description="DUS-like FMN-binding" evidence="15">
    <location>
        <begin position="29"/>
        <end position="329"/>
    </location>
</feature>
<dbReference type="OrthoDB" id="9764501at2"/>
<comment type="catalytic activity">
    <reaction evidence="11">
        <text>a 5,6-dihydrouridine in tRNA + NAD(+) = a uridine in tRNA + NADH + H(+)</text>
        <dbReference type="Rhea" id="RHEA:54452"/>
        <dbReference type="Rhea" id="RHEA-COMP:13339"/>
        <dbReference type="Rhea" id="RHEA-COMP:13887"/>
        <dbReference type="ChEBI" id="CHEBI:15378"/>
        <dbReference type="ChEBI" id="CHEBI:57540"/>
        <dbReference type="ChEBI" id="CHEBI:57945"/>
        <dbReference type="ChEBI" id="CHEBI:65315"/>
        <dbReference type="ChEBI" id="CHEBI:74443"/>
    </reaction>
</comment>
<name>A0A4V1AIL6_9LACO</name>
<feature type="active site" description="Proton donor" evidence="13">
    <location>
        <position position="118"/>
    </location>
</feature>
<dbReference type="PROSITE" id="PS01136">
    <property type="entry name" value="UPF0034"/>
    <property type="match status" value="1"/>
</dbReference>
<evidence type="ECO:0000256" key="5">
    <source>
        <dbReference type="ARBA" id="ARBA00022643"/>
    </source>
</evidence>
<evidence type="ECO:0000256" key="4">
    <source>
        <dbReference type="ARBA" id="ARBA00022630"/>
    </source>
</evidence>
<dbReference type="CDD" id="cd02801">
    <property type="entry name" value="DUS_like_FMN"/>
    <property type="match status" value="1"/>
</dbReference>
<dbReference type="GO" id="GO:0000049">
    <property type="term" value="F:tRNA binding"/>
    <property type="evidence" value="ECO:0007669"/>
    <property type="project" value="UniProtKB-KW"/>
</dbReference>
<keyword evidence="4 12" id="KW-0285">Flavoprotein</keyword>
<evidence type="ECO:0000256" key="2">
    <source>
        <dbReference type="ARBA" id="ARBA00002790"/>
    </source>
</evidence>
<evidence type="ECO:0000256" key="10">
    <source>
        <dbReference type="ARBA" id="ARBA00048205"/>
    </source>
</evidence>
<dbReference type="PANTHER" id="PTHR11082">
    <property type="entry name" value="TRNA-DIHYDROURIDINE SYNTHASE"/>
    <property type="match status" value="1"/>
</dbReference>
<dbReference type="InterPro" id="IPR035587">
    <property type="entry name" value="DUS-like_FMN-bd"/>
</dbReference>
<keyword evidence="9 12" id="KW-0560">Oxidoreductase</keyword>
<dbReference type="InterPro" id="IPR018517">
    <property type="entry name" value="tRNA_hU_synthase_CS"/>
</dbReference>
<evidence type="ECO:0000256" key="14">
    <source>
        <dbReference type="PIRSR" id="PIRSR006621-2"/>
    </source>
</evidence>
<dbReference type="KEGG" id="wei:EQG49_05410"/>
<feature type="binding site" evidence="14">
    <location>
        <position position="156"/>
    </location>
    <ligand>
        <name>FMN</name>
        <dbReference type="ChEBI" id="CHEBI:58210"/>
    </ligand>
</feature>
<accession>A0A4V1AIL6</accession>
<dbReference type="Gene3D" id="1.10.1200.80">
    <property type="entry name" value="Putative flavin oxidoreducatase, domain 2"/>
    <property type="match status" value="1"/>
</dbReference>
<dbReference type="PANTHER" id="PTHR11082:SF25">
    <property type="entry name" value="DUS-LIKE FMN-BINDING DOMAIN-CONTAINING PROTEIN"/>
    <property type="match status" value="1"/>
</dbReference>
<organism evidence="16 17">
    <name type="scientific">Periweissella cryptocerci</name>
    <dbReference type="NCBI Taxonomy" id="2506420"/>
    <lineage>
        <taxon>Bacteria</taxon>
        <taxon>Bacillati</taxon>
        <taxon>Bacillota</taxon>
        <taxon>Bacilli</taxon>
        <taxon>Lactobacillales</taxon>
        <taxon>Lactobacillaceae</taxon>
        <taxon>Periweissella</taxon>
    </lineage>
</organism>
<keyword evidence="5 12" id="KW-0288">FMN</keyword>
<dbReference type="Gene3D" id="3.20.20.70">
    <property type="entry name" value="Aldolase class I"/>
    <property type="match status" value="1"/>
</dbReference>
<evidence type="ECO:0000313" key="17">
    <source>
        <dbReference type="Proteomes" id="UP000292886"/>
    </source>
</evidence>
<keyword evidence="7" id="KW-0521">NADP</keyword>
<gene>
    <name evidence="16" type="ORF">EQG49_05410</name>
</gene>
<evidence type="ECO:0000256" key="11">
    <source>
        <dbReference type="ARBA" id="ARBA00048802"/>
    </source>
</evidence>
<feature type="binding site" evidence="14">
    <location>
        <position position="88"/>
    </location>
    <ligand>
        <name>FMN</name>
        <dbReference type="ChEBI" id="CHEBI:58210"/>
    </ligand>
</feature>